<organism evidence="1 2">
    <name type="scientific">Achromobacter deleyi</name>
    <dbReference type="NCBI Taxonomy" id="1353891"/>
    <lineage>
        <taxon>Bacteria</taxon>
        <taxon>Pseudomonadati</taxon>
        <taxon>Pseudomonadota</taxon>
        <taxon>Betaproteobacteria</taxon>
        <taxon>Burkholderiales</taxon>
        <taxon>Alcaligenaceae</taxon>
        <taxon>Achromobacter</taxon>
    </lineage>
</organism>
<evidence type="ECO:0000313" key="2">
    <source>
        <dbReference type="Proteomes" id="UP000595231"/>
    </source>
</evidence>
<dbReference type="EMBL" id="CP065997">
    <property type="protein sequence ID" value="QQB36308.1"/>
    <property type="molecule type" value="Genomic_DNA"/>
</dbReference>
<sequence>MERGNKLIFGNPCEFAVLIEYVPEWSNKTYMNGLFHFILDGKMFPEELENSSLGVDLLDFLEGSALVSLPENCEIINMSKEDAFNLMLGLAYPDYRDDIDDPNDFDNFYLYKASTKILKTLGVMSSA</sequence>
<dbReference type="Pfam" id="PF15593">
    <property type="entry name" value="Imm42"/>
    <property type="match status" value="1"/>
</dbReference>
<dbReference type="Proteomes" id="UP000595231">
    <property type="component" value="Chromosome"/>
</dbReference>
<proteinExistence type="predicted"/>
<protein>
    <submittedName>
        <fullName evidence="1">Uncharacterized protein</fullName>
    </submittedName>
</protein>
<gene>
    <name evidence="1" type="ORF">I6I07_06760</name>
</gene>
<name>A0A7T4E472_9BURK</name>
<dbReference type="AlphaFoldDB" id="A0A7T4E472"/>
<reference evidence="1 2" key="1">
    <citation type="submission" date="2020-12" db="EMBL/GenBank/DDBJ databases">
        <title>FDA dAtabase for Regulatory Grade micrObial Sequences (FDA-ARGOS): Supporting development and validation of Infectious Disease Dx tests.</title>
        <authorList>
            <person name="Sproer C."/>
            <person name="Gronow S."/>
            <person name="Severitt S."/>
            <person name="Schroder I."/>
            <person name="Tallon L."/>
            <person name="Sadzewicz L."/>
            <person name="Zhao X."/>
            <person name="Boylan J."/>
            <person name="Ott S."/>
            <person name="Bowen H."/>
            <person name="Vavikolanu K."/>
            <person name="Mehta A."/>
            <person name="Aluvathingal J."/>
            <person name="Nadendla S."/>
            <person name="Lowell S."/>
            <person name="Myers T."/>
            <person name="Yan Y."/>
            <person name="Sichtig H."/>
        </authorList>
    </citation>
    <scope>NUCLEOTIDE SEQUENCE [LARGE SCALE GENOMIC DNA]</scope>
    <source>
        <strain evidence="1 2">FDAARGOS_1050</strain>
    </source>
</reference>
<evidence type="ECO:0000313" key="1">
    <source>
        <dbReference type="EMBL" id="QQB36308.1"/>
    </source>
</evidence>
<dbReference type="InterPro" id="IPR028958">
    <property type="entry name" value="Imm42"/>
</dbReference>
<accession>A0A7T4E472</accession>